<dbReference type="SUPFAM" id="SSF53335">
    <property type="entry name" value="S-adenosyl-L-methionine-dependent methyltransferases"/>
    <property type="match status" value="1"/>
</dbReference>
<keyword evidence="3" id="KW-1185">Reference proteome</keyword>
<dbReference type="PANTHER" id="PTHR43861:SF3">
    <property type="entry name" value="PUTATIVE (AFU_ORTHOLOGUE AFUA_2G14390)-RELATED"/>
    <property type="match status" value="1"/>
</dbReference>
<gene>
    <name evidence="2" type="primary">metW</name>
    <name evidence="2" type="ORF">G7070_16075</name>
</gene>
<dbReference type="EMBL" id="CP049865">
    <property type="protein sequence ID" value="QIK73499.1"/>
    <property type="molecule type" value="Genomic_DNA"/>
</dbReference>
<dbReference type="RefSeq" id="WP_166234568.1">
    <property type="nucleotide sequence ID" value="NZ_CP049865.1"/>
</dbReference>
<dbReference type="AlphaFoldDB" id="A0A6G7Y9V0"/>
<sequence>MSRRDGLRPDLALVADQIFDGSRVLDLGCGEGILLDHLIRTRGCRGTGVEIDPDAVLAAIRRGVPVIDRDIDVALADLADDSYDTVVLSRVLQTMLRPESVLQHMARVAERMIVSVPNFGYYPNRLRLLGGRMPISKEIPYAWYNSPNLRFTTLTDLEDLFDHLGLVIDRRFTYTQSGRRLRMSGRAPNLLAGAAVYVLRPAGRVR</sequence>
<dbReference type="Proteomes" id="UP000501058">
    <property type="component" value="Chromosome"/>
</dbReference>
<dbReference type="NCBIfam" id="TIGR02081">
    <property type="entry name" value="metW"/>
    <property type="match status" value="1"/>
</dbReference>
<evidence type="ECO:0000256" key="1">
    <source>
        <dbReference type="ARBA" id="ARBA00022679"/>
    </source>
</evidence>
<proteinExistence type="predicted"/>
<dbReference type="PANTHER" id="PTHR43861">
    <property type="entry name" value="TRANS-ACONITATE 2-METHYLTRANSFERASE-RELATED"/>
    <property type="match status" value="1"/>
</dbReference>
<protein>
    <submittedName>
        <fullName evidence="2">Methionine biosynthesis protein MetW</fullName>
    </submittedName>
</protein>
<dbReference type="GO" id="GO:0016740">
    <property type="term" value="F:transferase activity"/>
    <property type="evidence" value="ECO:0007669"/>
    <property type="project" value="UniProtKB-KW"/>
</dbReference>
<dbReference type="CDD" id="cd02440">
    <property type="entry name" value="AdoMet_MTases"/>
    <property type="match status" value="1"/>
</dbReference>
<dbReference type="InterPro" id="IPR010743">
    <property type="entry name" value="Methionine_synth_MetW"/>
</dbReference>
<dbReference type="KEGG" id="prv:G7070_16075"/>
<evidence type="ECO:0000313" key="3">
    <source>
        <dbReference type="Proteomes" id="UP000501058"/>
    </source>
</evidence>
<dbReference type="Pfam" id="PF07021">
    <property type="entry name" value="MetW"/>
    <property type="match status" value="1"/>
</dbReference>
<evidence type="ECO:0000313" key="2">
    <source>
        <dbReference type="EMBL" id="QIK73499.1"/>
    </source>
</evidence>
<dbReference type="InterPro" id="IPR029063">
    <property type="entry name" value="SAM-dependent_MTases_sf"/>
</dbReference>
<keyword evidence="1" id="KW-0808">Transferase</keyword>
<accession>A0A6G7Y9V0</accession>
<reference evidence="2 3" key="1">
    <citation type="submission" date="2020-03" db="EMBL/GenBank/DDBJ databases">
        <title>Propioniciclava sp. nov., isolated from Hydrophilus acuminatus.</title>
        <authorList>
            <person name="Hyun D.-W."/>
            <person name="Bae J.-W."/>
        </authorList>
    </citation>
    <scope>NUCLEOTIDE SEQUENCE [LARGE SCALE GENOMIC DNA]</scope>
    <source>
        <strain evidence="2 3">HDW11</strain>
    </source>
</reference>
<dbReference type="Gene3D" id="3.40.50.150">
    <property type="entry name" value="Vaccinia Virus protein VP39"/>
    <property type="match status" value="1"/>
</dbReference>
<organism evidence="2 3">
    <name type="scientific">Propioniciclava coleopterorum</name>
    <dbReference type="NCBI Taxonomy" id="2714937"/>
    <lineage>
        <taxon>Bacteria</taxon>
        <taxon>Bacillati</taxon>
        <taxon>Actinomycetota</taxon>
        <taxon>Actinomycetes</taxon>
        <taxon>Propionibacteriales</taxon>
        <taxon>Propionibacteriaceae</taxon>
        <taxon>Propioniciclava</taxon>
    </lineage>
</organism>
<name>A0A6G7Y9V0_9ACTN</name>